<keyword evidence="3" id="KW-1185">Reference proteome</keyword>
<proteinExistence type="predicted"/>
<evidence type="ECO:0000256" key="1">
    <source>
        <dbReference type="SAM" id="Phobius"/>
    </source>
</evidence>
<comment type="caution">
    <text evidence="2">The sequence shown here is derived from an EMBL/GenBank/DDBJ whole genome shotgun (WGS) entry which is preliminary data.</text>
</comment>
<gene>
    <name evidence="2" type="ORF">H1B27_17295</name>
</gene>
<accession>A0ABS0P422</accession>
<sequence>MPGAEADAATSYAYKASLIGSAHRFELTEEGLSWHIAGRSGLWRYDEISAIRLSFRPVSMQQHRFRADVSRTGGGRIAILSTSWQTAALMAPQDSGFRDFILALHARMAQAGSRAELTAGLGRKTYVAALAFLAVLTVAMAGLLIRALLIGEFAGALFILGFAALFAWQVGGFVWRNKPRSYSFDQLPRSVLP</sequence>
<evidence type="ECO:0000313" key="2">
    <source>
        <dbReference type="EMBL" id="MBH5388015.1"/>
    </source>
</evidence>
<protein>
    <recommendedName>
        <fullName evidence="4">Bll5862 protein</fullName>
    </recommendedName>
</protein>
<feature type="transmembrane region" description="Helical" evidence="1">
    <location>
        <begin position="126"/>
        <end position="149"/>
    </location>
</feature>
<name>A0ABS0P422_9BRAD</name>
<keyword evidence="1" id="KW-1133">Transmembrane helix</keyword>
<organism evidence="2 3">
    <name type="scientific">Bradyrhizobium diversitatis</name>
    <dbReference type="NCBI Taxonomy" id="2755406"/>
    <lineage>
        <taxon>Bacteria</taxon>
        <taxon>Pseudomonadati</taxon>
        <taxon>Pseudomonadota</taxon>
        <taxon>Alphaproteobacteria</taxon>
        <taxon>Hyphomicrobiales</taxon>
        <taxon>Nitrobacteraceae</taxon>
        <taxon>Bradyrhizobium</taxon>
    </lineage>
</organism>
<dbReference type="EMBL" id="JACEGD010000015">
    <property type="protein sequence ID" value="MBH5388015.1"/>
    <property type="molecule type" value="Genomic_DNA"/>
</dbReference>
<evidence type="ECO:0000313" key="3">
    <source>
        <dbReference type="Proteomes" id="UP001194539"/>
    </source>
</evidence>
<feature type="transmembrane region" description="Helical" evidence="1">
    <location>
        <begin position="155"/>
        <end position="175"/>
    </location>
</feature>
<dbReference type="RefSeq" id="WP_197966855.1">
    <property type="nucleotide sequence ID" value="NZ_JACEGD010000015.1"/>
</dbReference>
<reference evidence="2 3" key="1">
    <citation type="submission" date="2020-07" db="EMBL/GenBank/DDBJ databases">
        <title>Bradyrhizobium diversity isolated from nodules of indigenous legumes of Western Australia.</title>
        <authorList>
            <person name="Klepa M.S."/>
        </authorList>
    </citation>
    <scope>NUCLEOTIDE SEQUENCE [LARGE SCALE GENOMIC DNA]</scope>
    <source>
        <strain evidence="2 3">CNPSo 4019</strain>
    </source>
</reference>
<keyword evidence="1" id="KW-0472">Membrane</keyword>
<keyword evidence="1" id="KW-0812">Transmembrane</keyword>
<dbReference type="Proteomes" id="UP001194539">
    <property type="component" value="Unassembled WGS sequence"/>
</dbReference>
<evidence type="ECO:0008006" key="4">
    <source>
        <dbReference type="Google" id="ProtNLM"/>
    </source>
</evidence>